<dbReference type="PANTHER" id="PTHR47338:SF20">
    <property type="entry name" value="ZN(II)2CYS6 TRANSCRIPTION FACTOR (EUROFUNG)"/>
    <property type="match status" value="1"/>
</dbReference>
<evidence type="ECO:0000256" key="3">
    <source>
        <dbReference type="ARBA" id="ARBA00023015"/>
    </source>
</evidence>
<evidence type="ECO:0000256" key="4">
    <source>
        <dbReference type="ARBA" id="ARBA00023163"/>
    </source>
</evidence>
<feature type="domain" description="Xylanolytic transcriptional activator regulatory" evidence="6">
    <location>
        <begin position="185"/>
        <end position="260"/>
    </location>
</feature>
<dbReference type="Pfam" id="PF04082">
    <property type="entry name" value="Fungal_trans"/>
    <property type="match status" value="1"/>
</dbReference>
<dbReference type="CDD" id="cd12148">
    <property type="entry name" value="fungal_TF_MHR"/>
    <property type="match status" value="1"/>
</dbReference>
<sequence>MQEVNGERARCSEVLPLRLLCRLGRACHYEPLEKTSTSPAQSALAPSGLLPDPSRSITFQDVFEIIRAQFITVIGTESRALEEASMYFNSVHLWFPILDPALHYKQLSSVWDLQRAEFLLLSLSIFLLNAQPDGMELSSQTLALYASIKGFIGLFDSIGPISLELIQVRLLITLFESGHGKQQAAYMSMGSTLRAAIALGLGNDKPSPSHASSAQQSKAEEEKRAWWGVMIMDRYAALDMCRRGSEFRIMAPTELDTSSDKVGSRNYKSSRMLTPRNWACAGGVYSHVLPVFNACSCIPNPRAGTGTHT</sequence>
<dbReference type="InterPro" id="IPR007219">
    <property type="entry name" value="XnlR_reg_dom"/>
</dbReference>
<evidence type="ECO:0000313" key="7">
    <source>
        <dbReference type="EMBL" id="KAL2857943.1"/>
    </source>
</evidence>
<organism evidence="7 8">
    <name type="scientific">Aspergillus pseudoustus</name>
    <dbReference type="NCBI Taxonomy" id="1810923"/>
    <lineage>
        <taxon>Eukaryota</taxon>
        <taxon>Fungi</taxon>
        <taxon>Dikarya</taxon>
        <taxon>Ascomycota</taxon>
        <taxon>Pezizomycotina</taxon>
        <taxon>Eurotiomycetes</taxon>
        <taxon>Eurotiomycetidae</taxon>
        <taxon>Eurotiales</taxon>
        <taxon>Aspergillaceae</taxon>
        <taxon>Aspergillus</taxon>
        <taxon>Aspergillus subgen. Nidulantes</taxon>
    </lineage>
</organism>
<comment type="subcellular location">
    <subcellularLocation>
        <location evidence="1">Nucleus</location>
    </subcellularLocation>
</comment>
<comment type="caution">
    <text evidence="7">The sequence shown here is derived from an EMBL/GenBank/DDBJ whole genome shotgun (WGS) entry which is preliminary data.</text>
</comment>
<evidence type="ECO:0000256" key="1">
    <source>
        <dbReference type="ARBA" id="ARBA00004123"/>
    </source>
</evidence>
<proteinExistence type="predicted"/>
<reference evidence="7 8" key="1">
    <citation type="submission" date="2024-07" db="EMBL/GenBank/DDBJ databases">
        <title>Section-level genome sequencing and comparative genomics of Aspergillus sections Usti and Cavernicolus.</title>
        <authorList>
            <consortium name="Lawrence Berkeley National Laboratory"/>
            <person name="Nybo J.L."/>
            <person name="Vesth T.C."/>
            <person name="Theobald S."/>
            <person name="Frisvad J.C."/>
            <person name="Larsen T.O."/>
            <person name="Kjaerboelling I."/>
            <person name="Rothschild-Mancinelli K."/>
            <person name="Lyhne E.K."/>
            <person name="Kogle M.E."/>
            <person name="Barry K."/>
            <person name="Clum A."/>
            <person name="Na H."/>
            <person name="Ledsgaard L."/>
            <person name="Lin J."/>
            <person name="Lipzen A."/>
            <person name="Kuo A."/>
            <person name="Riley R."/>
            <person name="Mondo S."/>
            <person name="Labutti K."/>
            <person name="Haridas S."/>
            <person name="Pangalinan J."/>
            <person name="Salamov A.A."/>
            <person name="Simmons B.A."/>
            <person name="Magnuson J.K."/>
            <person name="Chen J."/>
            <person name="Drula E."/>
            <person name="Henrissat B."/>
            <person name="Wiebenga A."/>
            <person name="Lubbers R.J."/>
            <person name="Gomes A.C."/>
            <person name="Makela M.R."/>
            <person name="Stajich J."/>
            <person name="Grigoriev I.V."/>
            <person name="Mortensen U.H."/>
            <person name="De Vries R.P."/>
            <person name="Baker S.E."/>
            <person name="Andersen M.R."/>
        </authorList>
    </citation>
    <scope>NUCLEOTIDE SEQUENCE [LARGE SCALE GENOMIC DNA]</scope>
    <source>
        <strain evidence="7 8">CBS 123904</strain>
    </source>
</reference>
<keyword evidence="4" id="KW-0804">Transcription</keyword>
<keyword evidence="8" id="KW-1185">Reference proteome</keyword>
<accession>A0ABR4L085</accession>
<evidence type="ECO:0000256" key="2">
    <source>
        <dbReference type="ARBA" id="ARBA00022723"/>
    </source>
</evidence>
<evidence type="ECO:0000256" key="5">
    <source>
        <dbReference type="ARBA" id="ARBA00023242"/>
    </source>
</evidence>
<keyword evidence="5" id="KW-0539">Nucleus</keyword>
<evidence type="ECO:0000313" key="8">
    <source>
        <dbReference type="Proteomes" id="UP001610446"/>
    </source>
</evidence>
<dbReference type="Proteomes" id="UP001610446">
    <property type="component" value="Unassembled WGS sequence"/>
</dbReference>
<keyword evidence="2" id="KW-0479">Metal-binding</keyword>
<evidence type="ECO:0000259" key="6">
    <source>
        <dbReference type="SMART" id="SM00906"/>
    </source>
</evidence>
<dbReference type="SMART" id="SM00906">
    <property type="entry name" value="Fungal_trans"/>
    <property type="match status" value="1"/>
</dbReference>
<keyword evidence="3" id="KW-0805">Transcription regulation</keyword>
<gene>
    <name evidence="7" type="ORF">BJY01DRAFT_70814</name>
</gene>
<dbReference type="EMBL" id="JBFXLU010000002">
    <property type="protein sequence ID" value="KAL2857943.1"/>
    <property type="molecule type" value="Genomic_DNA"/>
</dbReference>
<protein>
    <recommendedName>
        <fullName evidence="6">Xylanolytic transcriptional activator regulatory domain-containing protein</fullName>
    </recommendedName>
</protein>
<name>A0ABR4L085_9EURO</name>
<dbReference type="InterPro" id="IPR050815">
    <property type="entry name" value="TF_fung"/>
</dbReference>
<dbReference type="PANTHER" id="PTHR47338">
    <property type="entry name" value="ZN(II)2CYS6 TRANSCRIPTION FACTOR (EUROFUNG)-RELATED"/>
    <property type="match status" value="1"/>
</dbReference>